<dbReference type="Pfam" id="PF14279">
    <property type="entry name" value="HNH_5"/>
    <property type="match status" value="1"/>
</dbReference>
<dbReference type="PANTHER" id="PTHR33877">
    <property type="entry name" value="SLL1193 PROTEIN"/>
    <property type="match status" value="1"/>
</dbReference>
<dbReference type="InterPro" id="IPR003615">
    <property type="entry name" value="HNH_nuc"/>
</dbReference>
<dbReference type="InterPro" id="IPR029471">
    <property type="entry name" value="HNH_5"/>
</dbReference>
<dbReference type="SMART" id="SM00507">
    <property type="entry name" value="HNHc"/>
    <property type="match status" value="1"/>
</dbReference>
<accession>A0A1M3KWP7</accession>
<dbReference type="AlphaFoldDB" id="A0A1M3KWP7"/>
<dbReference type="Gene3D" id="1.10.30.50">
    <property type="match status" value="1"/>
</dbReference>
<evidence type="ECO:0000313" key="2">
    <source>
        <dbReference type="EMBL" id="OJX56659.1"/>
    </source>
</evidence>
<dbReference type="GO" id="GO:0004519">
    <property type="term" value="F:endonuclease activity"/>
    <property type="evidence" value="ECO:0007669"/>
    <property type="project" value="UniProtKB-KW"/>
</dbReference>
<sequence>MSLNTKVLVLNQSYEPISVCSTKKALLLLVLTKAEIVEERTTLSIRTVRSSYPFPSVIRLSAYLRVPFRKIELSRKNILRRDGFRCMYCGTPQTPLTIDHVIPRSRGGMDQWENLVCACVHCNNKKGNRTPEEAGMRLATIPRKPHHVLFLKHYLGKVEETWRPYLFMD</sequence>
<evidence type="ECO:0000313" key="3">
    <source>
        <dbReference type="Proteomes" id="UP000184233"/>
    </source>
</evidence>
<dbReference type="STRING" id="1895771.BGO89_08920"/>
<dbReference type="Proteomes" id="UP000184233">
    <property type="component" value="Unassembled WGS sequence"/>
</dbReference>
<proteinExistence type="predicted"/>
<organism evidence="2 3">
    <name type="scientific">Candidatus Kapaibacterium thiocyanatum</name>
    <dbReference type="NCBI Taxonomy" id="1895771"/>
    <lineage>
        <taxon>Bacteria</taxon>
        <taxon>Pseudomonadati</taxon>
        <taxon>Candidatus Kapaibacteriota</taxon>
        <taxon>Candidatus Kapaibacteriia</taxon>
        <taxon>Candidatus Kapaibacteriales</taxon>
        <taxon>Candidatus Kapaibacteriaceae</taxon>
        <taxon>Candidatus Kapaibacterium</taxon>
    </lineage>
</organism>
<keyword evidence="2" id="KW-0378">Hydrolase</keyword>
<name>A0A1M3KWP7_9BACT</name>
<keyword evidence="2" id="KW-0540">Nuclease</keyword>
<reference evidence="2 3" key="1">
    <citation type="submission" date="2016-09" db="EMBL/GenBank/DDBJ databases">
        <title>Genome-resolved meta-omics ties microbial dynamics to process performance in biotechnology for thiocyanate degradation.</title>
        <authorList>
            <person name="Kantor R.S."/>
            <person name="Huddy R.J."/>
            <person name="Iyer R."/>
            <person name="Thomas B.C."/>
            <person name="Brown C.T."/>
            <person name="Anantharaman K."/>
            <person name="Tringe S."/>
            <person name="Hettich R.L."/>
            <person name="Harrison S.T."/>
            <person name="Banfield J.F."/>
        </authorList>
    </citation>
    <scope>NUCLEOTIDE SEQUENCE [LARGE SCALE GENOMIC DNA]</scope>
    <source>
        <strain evidence="2">59-99</strain>
    </source>
</reference>
<gene>
    <name evidence="2" type="ORF">BGO89_08920</name>
</gene>
<evidence type="ECO:0000259" key="1">
    <source>
        <dbReference type="SMART" id="SM00507"/>
    </source>
</evidence>
<dbReference type="InterPro" id="IPR052892">
    <property type="entry name" value="NA-targeting_endonuclease"/>
</dbReference>
<feature type="domain" description="HNH nuclease" evidence="1">
    <location>
        <begin position="73"/>
        <end position="124"/>
    </location>
</feature>
<dbReference type="PANTHER" id="PTHR33877:SF2">
    <property type="entry name" value="OS07G0170200 PROTEIN"/>
    <property type="match status" value="1"/>
</dbReference>
<protein>
    <submittedName>
        <fullName evidence="2">HNH endonuclease</fullName>
    </submittedName>
</protein>
<comment type="caution">
    <text evidence="2">The sequence shown here is derived from an EMBL/GenBank/DDBJ whole genome shotgun (WGS) entry which is preliminary data.</text>
</comment>
<dbReference type="EMBL" id="MKVH01000024">
    <property type="protein sequence ID" value="OJX56659.1"/>
    <property type="molecule type" value="Genomic_DNA"/>
</dbReference>
<keyword evidence="2" id="KW-0255">Endonuclease</keyword>
<dbReference type="CDD" id="cd00085">
    <property type="entry name" value="HNHc"/>
    <property type="match status" value="1"/>
</dbReference>